<feature type="domain" description="Helicase C-terminal" evidence="7">
    <location>
        <begin position="403"/>
        <end position="564"/>
    </location>
</feature>
<dbReference type="InterPro" id="IPR011545">
    <property type="entry name" value="DEAD/DEAH_box_helicase_dom"/>
</dbReference>
<feature type="region of interest" description="Disordered" evidence="5">
    <location>
        <begin position="47"/>
        <end position="95"/>
    </location>
</feature>
<evidence type="ECO:0000256" key="1">
    <source>
        <dbReference type="ARBA" id="ARBA00022741"/>
    </source>
</evidence>
<dbReference type="InterPro" id="IPR014001">
    <property type="entry name" value="Helicase_ATP-bd"/>
</dbReference>
<dbReference type="AlphaFoldDB" id="A0A7S1N315"/>
<name>A0A7S1N315_9EUGL</name>
<dbReference type="GO" id="GO:0005524">
    <property type="term" value="F:ATP binding"/>
    <property type="evidence" value="ECO:0007669"/>
    <property type="project" value="UniProtKB-KW"/>
</dbReference>
<sequence length="576" mass="64022">MCLQAITGSTPSSIEPEIPLATNLYSNAWHHLITTSDTLVSPLHAIADVPKRTKRPKRNSDPEGPIQEESSNRAPHEVEDSSASSSQRTRIDKKEWPPYLRDTLVENAKQAGYEKPTSIQRNTMSPLMKGKDVMMHAETGSGKTLAFLMPIISRSSPDTPFQTMILVPSRELAIQTAQVVTELWDLGGEAVGVVVPGAGSIENQHRKLLKTKPAIIVGSVKQLDKLLESPSRRDELLANLRVVVLDEVDALLPPRPKELMKEVKKVQQKQVWKELTEKGDRSRLRQIKKRRFEDRDIDLERLSGKDRRLIELKPAQKILSYINLKKNKMQLACASATAESSLMSFLNLKCQKYNSFEKMTVVSSAPAAPPTKGLRVRGVAGVSVPARIRHSVQINVDGDVAKKYKNILAAYREDQPWAVIMAVGNKESVSTWVIKLRASGIPNAEALHEALGFGVNGPKVLDAEVQIQRLKALQDRFKSHTGTPPFIVATQANLRGIDLKGVDVVYLTAAPTNTNEYQHLAGRSGRQGRSGKCISFLDQSDVPELVYIKSDLGIKMQMTPQDLIPRWEQVYPLDEK</sequence>
<evidence type="ECO:0000259" key="7">
    <source>
        <dbReference type="PROSITE" id="PS51194"/>
    </source>
</evidence>
<dbReference type="InterPro" id="IPR050079">
    <property type="entry name" value="DEAD_box_RNA_helicase"/>
</dbReference>
<accession>A0A7S1N315</accession>
<dbReference type="EMBL" id="HBGA01012980">
    <property type="protein sequence ID" value="CAD8993935.1"/>
    <property type="molecule type" value="Transcribed_RNA"/>
</dbReference>
<evidence type="ECO:0000313" key="8">
    <source>
        <dbReference type="EMBL" id="CAD8993935.1"/>
    </source>
</evidence>
<dbReference type="SMART" id="SM00487">
    <property type="entry name" value="DEXDc"/>
    <property type="match status" value="1"/>
</dbReference>
<dbReference type="GO" id="GO:0003676">
    <property type="term" value="F:nucleic acid binding"/>
    <property type="evidence" value="ECO:0007669"/>
    <property type="project" value="InterPro"/>
</dbReference>
<keyword evidence="4" id="KW-0067">ATP-binding</keyword>
<gene>
    <name evidence="8" type="ORF">EGYM00392_LOCUS4985</name>
</gene>
<dbReference type="GO" id="GO:0005829">
    <property type="term" value="C:cytosol"/>
    <property type="evidence" value="ECO:0007669"/>
    <property type="project" value="TreeGrafter"/>
</dbReference>
<dbReference type="GO" id="GO:0003724">
    <property type="term" value="F:RNA helicase activity"/>
    <property type="evidence" value="ECO:0007669"/>
    <property type="project" value="TreeGrafter"/>
</dbReference>
<proteinExistence type="predicted"/>
<evidence type="ECO:0000256" key="4">
    <source>
        <dbReference type="ARBA" id="ARBA00022840"/>
    </source>
</evidence>
<dbReference type="InterPro" id="IPR044742">
    <property type="entry name" value="DEAD/DEAH_RhlB"/>
</dbReference>
<dbReference type="Gene3D" id="3.40.50.300">
    <property type="entry name" value="P-loop containing nucleotide triphosphate hydrolases"/>
    <property type="match status" value="2"/>
</dbReference>
<dbReference type="SMART" id="SM00490">
    <property type="entry name" value="HELICc"/>
    <property type="match status" value="1"/>
</dbReference>
<keyword evidence="1" id="KW-0547">Nucleotide-binding</keyword>
<dbReference type="Pfam" id="PF00271">
    <property type="entry name" value="Helicase_C"/>
    <property type="match status" value="1"/>
</dbReference>
<reference evidence="8" key="1">
    <citation type="submission" date="2021-01" db="EMBL/GenBank/DDBJ databases">
        <authorList>
            <person name="Corre E."/>
            <person name="Pelletier E."/>
            <person name="Niang G."/>
            <person name="Scheremetjew M."/>
            <person name="Finn R."/>
            <person name="Kale V."/>
            <person name="Holt S."/>
            <person name="Cochrane G."/>
            <person name="Meng A."/>
            <person name="Brown T."/>
            <person name="Cohen L."/>
        </authorList>
    </citation>
    <scope>NUCLEOTIDE SEQUENCE</scope>
    <source>
        <strain evidence="8">NIES-381</strain>
    </source>
</reference>
<keyword evidence="2" id="KW-0378">Hydrolase</keyword>
<dbReference type="PANTHER" id="PTHR47959">
    <property type="entry name" value="ATP-DEPENDENT RNA HELICASE RHLE-RELATED"/>
    <property type="match status" value="1"/>
</dbReference>
<dbReference type="CDD" id="cd00268">
    <property type="entry name" value="DEADc"/>
    <property type="match status" value="1"/>
</dbReference>
<organism evidence="8">
    <name type="scientific">Eutreptiella gymnastica</name>
    <dbReference type="NCBI Taxonomy" id="73025"/>
    <lineage>
        <taxon>Eukaryota</taxon>
        <taxon>Discoba</taxon>
        <taxon>Euglenozoa</taxon>
        <taxon>Euglenida</taxon>
        <taxon>Spirocuta</taxon>
        <taxon>Euglenophyceae</taxon>
        <taxon>Eutreptiales</taxon>
        <taxon>Eutreptiaceae</taxon>
        <taxon>Eutreptiella</taxon>
    </lineage>
</organism>
<evidence type="ECO:0000256" key="5">
    <source>
        <dbReference type="SAM" id="MobiDB-lite"/>
    </source>
</evidence>
<feature type="compositionally biased region" description="Basic and acidic residues" evidence="5">
    <location>
        <begin position="70"/>
        <end position="79"/>
    </location>
</feature>
<dbReference type="PANTHER" id="PTHR47959:SF1">
    <property type="entry name" value="ATP-DEPENDENT RNA HELICASE DBPA"/>
    <property type="match status" value="1"/>
</dbReference>
<evidence type="ECO:0000256" key="3">
    <source>
        <dbReference type="ARBA" id="ARBA00022806"/>
    </source>
</evidence>
<keyword evidence="3" id="KW-0347">Helicase</keyword>
<dbReference type="PROSITE" id="PS51192">
    <property type="entry name" value="HELICASE_ATP_BIND_1"/>
    <property type="match status" value="1"/>
</dbReference>
<feature type="domain" description="Helicase ATP-binding" evidence="6">
    <location>
        <begin position="124"/>
        <end position="356"/>
    </location>
</feature>
<dbReference type="Pfam" id="PF00270">
    <property type="entry name" value="DEAD"/>
    <property type="match status" value="1"/>
</dbReference>
<dbReference type="SUPFAM" id="SSF52540">
    <property type="entry name" value="P-loop containing nucleoside triphosphate hydrolases"/>
    <property type="match status" value="2"/>
</dbReference>
<evidence type="ECO:0008006" key="9">
    <source>
        <dbReference type="Google" id="ProtNLM"/>
    </source>
</evidence>
<dbReference type="InterPro" id="IPR027417">
    <property type="entry name" value="P-loop_NTPase"/>
</dbReference>
<evidence type="ECO:0000256" key="2">
    <source>
        <dbReference type="ARBA" id="ARBA00022801"/>
    </source>
</evidence>
<protein>
    <recommendedName>
        <fullName evidence="9">RNA helicase</fullName>
    </recommendedName>
</protein>
<dbReference type="PROSITE" id="PS51194">
    <property type="entry name" value="HELICASE_CTER"/>
    <property type="match status" value="1"/>
</dbReference>
<dbReference type="InterPro" id="IPR001650">
    <property type="entry name" value="Helicase_C-like"/>
</dbReference>
<evidence type="ECO:0000259" key="6">
    <source>
        <dbReference type="PROSITE" id="PS51192"/>
    </source>
</evidence>
<dbReference type="GO" id="GO:0016787">
    <property type="term" value="F:hydrolase activity"/>
    <property type="evidence" value="ECO:0007669"/>
    <property type="project" value="UniProtKB-KW"/>
</dbReference>